<evidence type="ECO:0000313" key="3">
    <source>
        <dbReference type="EMBL" id="ACG26881.1"/>
    </source>
</evidence>
<sequence length="249" mass="27312">MAAPRSVQFIALRNLSRGTHQVRNLHMTGPATYASTVLTKERPGSNLPHDIASLRNECKRRKIDFSGNKQDLISRLSADEITSSRAFSTAVEQSKRPTQPKTESTSNTVRHFNTSRTLKTVNDSSTIDFAYLPDFDPDNTEASSTLMMRVPITPDNFSPARTGAHAPEVEEIVVMKPEIVSASPFSIVLPVADSHDGHANGIDFHTMTDFMMTTVAKPVEKQVGVMREVWNSMLDDVLGAKGSQKPASA</sequence>
<dbReference type="InterPro" id="IPR036361">
    <property type="entry name" value="SAP_dom_sf"/>
</dbReference>
<dbReference type="Gene3D" id="1.10.720.30">
    <property type="entry name" value="SAP domain"/>
    <property type="match status" value="1"/>
</dbReference>
<organism evidence="3">
    <name type="scientific">Zea mays</name>
    <name type="common">Maize</name>
    <dbReference type="NCBI Taxonomy" id="4577"/>
    <lineage>
        <taxon>Eukaryota</taxon>
        <taxon>Viridiplantae</taxon>
        <taxon>Streptophyta</taxon>
        <taxon>Embryophyta</taxon>
        <taxon>Tracheophyta</taxon>
        <taxon>Spermatophyta</taxon>
        <taxon>Magnoliopsida</taxon>
        <taxon>Liliopsida</taxon>
        <taxon>Poales</taxon>
        <taxon>Poaceae</taxon>
        <taxon>PACMAD clade</taxon>
        <taxon>Panicoideae</taxon>
        <taxon>Andropogonodae</taxon>
        <taxon>Andropogoneae</taxon>
        <taxon>Tripsacinae</taxon>
        <taxon>Zea</taxon>
    </lineage>
</organism>
<feature type="region of interest" description="Disordered" evidence="1">
    <location>
        <begin position="87"/>
        <end position="111"/>
    </location>
</feature>
<accession>B6SPU8</accession>
<evidence type="ECO:0000256" key="1">
    <source>
        <dbReference type="SAM" id="MobiDB-lite"/>
    </source>
</evidence>
<dbReference type="Pfam" id="PF02037">
    <property type="entry name" value="SAP"/>
    <property type="match status" value="1"/>
</dbReference>
<evidence type="ECO:0000259" key="2">
    <source>
        <dbReference type="Pfam" id="PF02037"/>
    </source>
</evidence>
<reference evidence="3" key="1">
    <citation type="journal article" date="2009" name="Plant Mol. Biol.">
        <title>Insights into corn genes derived from large-scale cDNA sequencing.</title>
        <authorList>
            <person name="Alexandrov N.N."/>
            <person name="Brover V.V."/>
            <person name="Freidin S."/>
            <person name="Troukhan M.E."/>
            <person name="Tatarinova T.V."/>
            <person name="Zhang H."/>
            <person name="Swaller T.J."/>
            <person name="Lu Y.P."/>
            <person name="Bouck J."/>
            <person name="Flavell R.B."/>
            <person name="Feldmann K.A."/>
        </authorList>
    </citation>
    <scope>NUCLEOTIDE SEQUENCE</scope>
</reference>
<dbReference type="EMBL" id="EU954763">
    <property type="protein sequence ID" value="ACG26881.1"/>
    <property type="molecule type" value="mRNA"/>
</dbReference>
<dbReference type="SUPFAM" id="SSF68906">
    <property type="entry name" value="SAP domain"/>
    <property type="match status" value="1"/>
</dbReference>
<feature type="domain" description="SAP" evidence="2">
    <location>
        <begin position="54"/>
        <end position="76"/>
    </location>
</feature>
<dbReference type="InterPro" id="IPR003034">
    <property type="entry name" value="SAP_dom"/>
</dbReference>
<proteinExistence type="evidence at transcript level"/>
<name>B6SPU8_MAIZE</name>
<dbReference type="AlphaFoldDB" id="B6SPU8"/>
<protein>
    <recommendedName>
        <fullName evidence="2">SAP domain-containing protein</fullName>
    </recommendedName>
</protein>